<reference evidence="5 6" key="1">
    <citation type="submission" date="2013-03" db="EMBL/GenBank/DDBJ databases">
        <title>Assembly of a new bacterial strain Brevibacillus borstelensis AK1.</title>
        <authorList>
            <person name="Rajan I."/>
            <person name="PoliReddy D."/>
            <person name="Sugumar T."/>
            <person name="Rathinam K."/>
            <person name="Alqarawi S."/>
            <person name="Khalil A.B."/>
            <person name="Sivakumar N."/>
        </authorList>
    </citation>
    <scope>NUCLEOTIDE SEQUENCE [LARGE SCALE GENOMIC DNA]</scope>
    <source>
        <strain evidence="5 6">AK1</strain>
    </source>
</reference>
<evidence type="ECO:0000313" key="6">
    <source>
        <dbReference type="Proteomes" id="UP000012081"/>
    </source>
</evidence>
<sequence length="145" mass="16463">MDVKQSLSKQFSIMMHKFIVAYGKALDPDISGSQVYMLEILQDEGTKKSSDVAAQLEISLPAVTNLANKLVKKGYIKRSVSAEDRRVTLLEITPTGSDVLKRILDKYHHLTETLWSGFAPEELTQLLQHYEKMVANLKHYQPDKE</sequence>
<comment type="caution">
    <text evidence="5">The sequence shown here is derived from an EMBL/GenBank/DDBJ whole genome shotgun (WGS) entry which is preliminary data.</text>
</comment>
<keyword evidence="6" id="KW-1185">Reference proteome</keyword>
<evidence type="ECO:0000256" key="2">
    <source>
        <dbReference type="ARBA" id="ARBA00023125"/>
    </source>
</evidence>
<dbReference type="PROSITE" id="PS50995">
    <property type="entry name" value="HTH_MARR_2"/>
    <property type="match status" value="1"/>
</dbReference>
<dbReference type="Gene3D" id="1.10.10.10">
    <property type="entry name" value="Winged helix-like DNA-binding domain superfamily/Winged helix DNA-binding domain"/>
    <property type="match status" value="1"/>
</dbReference>
<dbReference type="AlphaFoldDB" id="M8DDP3"/>
<dbReference type="PATRIC" id="fig|1300222.3.peg.3475"/>
<evidence type="ECO:0000259" key="4">
    <source>
        <dbReference type="PROSITE" id="PS50995"/>
    </source>
</evidence>
<gene>
    <name evidence="5" type="ORF">I532_16603</name>
</gene>
<dbReference type="InterPro" id="IPR000835">
    <property type="entry name" value="HTH_MarR-typ"/>
</dbReference>
<proteinExistence type="predicted"/>
<dbReference type="InterPro" id="IPR036390">
    <property type="entry name" value="WH_DNA-bd_sf"/>
</dbReference>
<dbReference type="SMART" id="SM00347">
    <property type="entry name" value="HTH_MARR"/>
    <property type="match status" value="1"/>
</dbReference>
<keyword evidence="1" id="KW-0805">Transcription regulation</keyword>
<dbReference type="OrthoDB" id="2600328at2"/>
<dbReference type="EMBL" id="APBN01000007">
    <property type="protein sequence ID" value="EMT51563.1"/>
    <property type="molecule type" value="Genomic_DNA"/>
</dbReference>
<dbReference type="GO" id="GO:0003677">
    <property type="term" value="F:DNA binding"/>
    <property type="evidence" value="ECO:0007669"/>
    <property type="project" value="UniProtKB-KW"/>
</dbReference>
<evidence type="ECO:0000256" key="1">
    <source>
        <dbReference type="ARBA" id="ARBA00023015"/>
    </source>
</evidence>
<protein>
    <submittedName>
        <fullName evidence="5">MarR family transcriptional regulator</fullName>
    </submittedName>
</protein>
<dbReference type="InterPro" id="IPR023187">
    <property type="entry name" value="Tscrpt_reg_MarR-type_CS"/>
</dbReference>
<dbReference type="PANTHER" id="PTHR42756:SF1">
    <property type="entry name" value="TRANSCRIPTIONAL REPRESSOR OF EMRAB OPERON"/>
    <property type="match status" value="1"/>
</dbReference>
<dbReference type="RefSeq" id="WP_003389600.1">
    <property type="nucleotide sequence ID" value="NZ_APBN01000007.1"/>
</dbReference>
<keyword evidence="3" id="KW-0804">Transcription</keyword>
<accession>M8DDP3</accession>
<keyword evidence="2" id="KW-0238">DNA-binding</keyword>
<evidence type="ECO:0000313" key="5">
    <source>
        <dbReference type="EMBL" id="EMT51563.1"/>
    </source>
</evidence>
<name>M8DDP3_9BACL</name>
<dbReference type="Pfam" id="PF01047">
    <property type="entry name" value="MarR"/>
    <property type="match status" value="1"/>
</dbReference>
<dbReference type="PRINTS" id="PR00598">
    <property type="entry name" value="HTHMARR"/>
</dbReference>
<dbReference type="PROSITE" id="PS01117">
    <property type="entry name" value="HTH_MARR_1"/>
    <property type="match status" value="1"/>
</dbReference>
<dbReference type="SUPFAM" id="SSF46785">
    <property type="entry name" value="Winged helix' DNA-binding domain"/>
    <property type="match status" value="1"/>
</dbReference>
<dbReference type="STRING" id="1300222.I532_16603"/>
<dbReference type="InterPro" id="IPR036388">
    <property type="entry name" value="WH-like_DNA-bd_sf"/>
</dbReference>
<dbReference type="PANTHER" id="PTHR42756">
    <property type="entry name" value="TRANSCRIPTIONAL REGULATOR, MARR"/>
    <property type="match status" value="1"/>
</dbReference>
<feature type="domain" description="HTH marR-type" evidence="4">
    <location>
        <begin position="1"/>
        <end position="135"/>
    </location>
</feature>
<dbReference type="GO" id="GO:0003700">
    <property type="term" value="F:DNA-binding transcription factor activity"/>
    <property type="evidence" value="ECO:0007669"/>
    <property type="project" value="InterPro"/>
</dbReference>
<dbReference type="Proteomes" id="UP000012081">
    <property type="component" value="Unassembled WGS sequence"/>
</dbReference>
<organism evidence="5 6">
    <name type="scientific">Brevibacillus borstelensis AK1</name>
    <dbReference type="NCBI Taxonomy" id="1300222"/>
    <lineage>
        <taxon>Bacteria</taxon>
        <taxon>Bacillati</taxon>
        <taxon>Bacillota</taxon>
        <taxon>Bacilli</taxon>
        <taxon>Bacillales</taxon>
        <taxon>Paenibacillaceae</taxon>
        <taxon>Brevibacillus</taxon>
    </lineage>
</organism>
<evidence type="ECO:0000256" key="3">
    <source>
        <dbReference type="ARBA" id="ARBA00023163"/>
    </source>
</evidence>